<protein>
    <submittedName>
        <fullName evidence="1">DUF2281 domain-containing protein</fullName>
    </submittedName>
</protein>
<organism evidence="1 2">
    <name type="scientific">Dyadobacter flavalbus</name>
    <dbReference type="NCBI Taxonomy" id="2579942"/>
    <lineage>
        <taxon>Bacteria</taxon>
        <taxon>Pseudomonadati</taxon>
        <taxon>Bacteroidota</taxon>
        <taxon>Cytophagia</taxon>
        <taxon>Cytophagales</taxon>
        <taxon>Spirosomataceae</taxon>
        <taxon>Dyadobacter</taxon>
    </lineage>
</organism>
<comment type="caution">
    <text evidence="1">The sequence shown here is derived from an EMBL/GenBank/DDBJ whole genome shotgun (WGS) entry which is preliminary data.</text>
</comment>
<gene>
    <name evidence="1" type="ORF">FEM33_09225</name>
</gene>
<accession>A0A5M8R1Y2</accession>
<sequence>MIRTLMVPDNQDISIQLPEPYIGKQVEIIAFTINDATEELRVQDKTLTHYASQKALAKDWLNTEEDQAWQNL</sequence>
<name>A0A5M8R1Y2_9BACT</name>
<dbReference type="RefSeq" id="WP_139011733.1">
    <property type="nucleotide sequence ID" value="NZ_VBSN01000027.1"/>
</dbReference>
<evidence type="ECO:0000313" key="1">
    <source>
        <dbReference type="EMBL" id="KAA6440743.1"/>
    </source>
</evidence>
<keyword evidence="2" id="KW-1185">Reference proteome</keyword>
<dbReference type="Proteomes" id="UP000323994">
    <property type="component" value="Unassembled WGS sequence"/>
</dbReference>
<proteinExistence type="predicted"/>
<dbReference type="AlphaFoldDB" id="A0A5M8R1Y2"/>
<reference evidence="1 2" key="1">
    <citation type="submission" date="2019-05" db="EMBL/GenBank/DDBJ databases">
        <authorList>
            <person name="Qu J.-H."/>
        </authorList>
    </citation>
    <scope>NUCLEOTIDE SEQUENCE [LARGE SCALE GENOMIC DNA]</scope>
    <source>
        <strain evidence="1 2">NS28</strain>
    </source>
</reference>
<evidence type="ECO:0000313" key="2">
    <source>
        <dbReference type="Proteomes" id="UP000323994"/>
    </source>
</evidence>
<dbReference type="OrthoDB" id="964329at2"/>
<dbReference type="EMBL" id="VBSN01000027">
    <property type="protein sequence ID" value="KAA6440743.1"/>
    <property type="molecule type" value="Genomic_DNA"/>
</dbReference>